<dbReference type="AlphaFoldDB" id="A0A2S4V5X2"/>
<proteinExistence type="predicted"/>
<gene>
    <name evidence="1" type="ORF">PSTT_10040</name>
</gene>
<dbReference type="VEuPathDB" id="FungiDB:PSHT_04347"/>
<organism evidence="1 2">
    <name type="scientific">Puccinia striiformis</name>
    <dbReference type="NCBI Taxonomy" id="27350"/>
    <lineage>
        <taxon>Eukaryota</taxon>
        <taxon>Fungi</taxon>
        <taxon>Dikarya</taxon>
        <taxon>Basidiomycota</taxon>
        <taxon>Pucciniomycotina</taxon>
        <taxon>Pucciniomycetes</taxon>
        <taxon>Pucciniales</taxon>
        <taxon>Pucciniaceae</taxon>
        <taxon>Puccinia</taxon>
    </lineage>
</organism>
<keyword evidence="2" id="KW-1185">Reference proteome</keyword>
<protein>
    <submittedName>
        <fullName evidence="1">Uncharacterized protein</fullName>
    </submittedName>
</protein>
<dbReference type="Gene3D" id="1.20.120.160">
    <property type="entry name" value="HPT domain"/>
    <property type="match status" value="1"/>
</dbReference>
<dbReference type="Proteomes" id="UP000239156">
    <property type="component" value="Unassembled WGS sequence"/>
</dbReference>
<dbReference type="VEuPathDB" id="FungiDB:PSTT_10040"/>
<dbReference type="InterPro" id="IPR036641">
    <property type="entry name" value="HPT_dom_sf"/>
</dbReference>
<dbReference type="SUPFAM" id="SSF47226">
    <property type="entry name" value="Histidine-containing phosphotransfer domain, HPT domain"/>
    <property type="match status" value="1"/>
</dbReference>
<comment type="caution">
    <text evidence="1">The sequence shown here is derived from an EMBL/GenBank/DDBJ whole genome shotgun (WGS) entry which is preliminary data.</text>
</comment>
<dbReference type="GO" id="GO:0000160">
    <property type="term" value="P:phosphorelay signal transduction system"/>
    <property type="evidence" value="ECO:0007669"/>
    <property type="project" value="InterPro"/>
</dbReference>
<evidence type="ECO:0000313" key="2">
    <source>
        <dbReference type="Proteomes" id="UP000239156"/>
    </source>
</evidence>
<name>A0A2S4V5X2_9BASI</name>
<reference evidence="1" key="1">
    <citation type="submission" date="2017-12" db="EMBL/GenBank/DDBJ databases">
        <title>Gene loss provides genomic basis for host adaptation in cereal stripe rust fungi.</title>
        <authorList>
            <person name="Xia C."/>
        </authorList>
    </citation>
    <scope>NUCLEOTIDE SEQUENCE [LARGE SCALE GENOMIC DNA]</scope>
    <source>
        <strain evidence="1">93-210</strain>
    </source>
</reference>
<evidence type="ECO:0000313" key="1">
    <source>
        <dbReference type="EMBL" id="POW04929.1"/>
    </source>
</evidence>
<dbReference type="EMBL" id="PKSL01000105">
    <property type="protein sequence ID" value="POW04929.1"/>
    <property type="molecule type" value="Genomic_DNA"/>
</dbReference>
<accession>A0A2S4V5X2</accession>
<sequence>MTILDAAVLTGIVRERGEAGLEDLIEGYKNRSMNTIRAMQELLILTDFLMTFSMHLISHRGDLTQLAAEASYLQRWAARLGAMRVHALCTQIMVQSRSNPLNHEQDQIGCKVMLLNRQNARANQSLQQIFLSDPKVETKALIPEAVNAALILLMYMDT</sequence>